<gene>
    <name evidence="2" type="ORF">DVH24_004209</name>
</gene>
<dbReference type="EMBL" id="RDQH01000329">
    <property type="protein sequence ID" value="RXI03557.1"/>
    <property type="molecule type" value="Genomic_DNA"/>
</dbReference>
<keyword evidence="3" id="KW-1185">Reference proteome</keyword>
<proteinExistence type="predicted"/>
<dbReference type="AlphaFoldDB" id="A0A498K8F6"/>
<evidence type="ECO:0000313" key="3">
    <source>
        <dbReference type="Proteomes" id="UP000290289"/>
    </source>
</evidence>
<organism evidence="2 3">
    <name type="scientific">Malus domestica</name>
    <name type="common">Apple</name>
    <name type="synonym">Pyrus malus</name>
    <dbReference type="NCBI Taxonomy" id="3750"/>
    <lineage>
        <taxon>Eukaryota</taxon>
        <taxon>Viridiplantae</taxon>
        <taxon>Streptophyta</taxon>
        <taxon>Embryophyta</taxon>
        <taxon>Tracheophyta</taxon>
        <taxon>Spermatophyta</taxon>
        <taxon>Magnoliopsida</taxon>
        <taxon>eudicotyledons</taxon>
        <taxon>Gunneridae</taxon>
        <taxon>Pentapetalae</taxon>
        <taxon>rosids</taxon>
        <taxon>fabids</taxon>
        <taxon>Rosales</taxon>
        <taxon>Rosaceae</taxon>
        <taxon>Amygdaloideae</taxon>
        <taxon>Maleae</taxon>
        <taxon>Malus</taxon>
    </lineage>
</organism>
<evidence type="ECO:0000256" key="1">
    <source>
        <dbReference type="SAM" id="MobiDB-lite"/>
    </source>
</evidence>
<evidence type="ECO:0000313" key="2">
    <source>
        <dbReference type="EMBL" id="RXI03557.1"/>
    </source>
</evidence>
<protein>
    <submittedName>
        <fullName evidence="2">Uncharacterized protein</fullName>
    </submittedName>
</protein>
<name>A0A498K8F6_MALDO</name>
<comment type="caution">
    <text evidence="2">The sequence shown here is derived from an EMBL/GenBank/DDBJ whole genome shotgun (WGS) entry which is preliminary data.</text>
</comment>
<accession>A0A498K8F6</accession>
<dbReference type="Proteomes" id="UP000290289">
    <property type="component" value="Chromosome 3"/>
</dbReference>
<sequence length="120" mass="13797">MAARLRYYQTLGTLNNFDEDLQTTLLQMLQRLESASAAFRRKADLVVRPNIPISLPQLGEKDNRERERLKNNQPEEAVADKHTNPFSEAPVNMISMAWAEKGKEKVTREIKEGRLADKLM</sequence>
<feature type="region of interest" description="Disordered" evidence="1">
    <location>
        <begin position="54"/>
        <end position="86"/>
    </location>
</feature>
<reference evidence="2 3" key="1">
    <citation type="submission" date="2018-10" db="EMBL/GenBank/DDBJ databases">
        <title>A high-quality apple genome assembly.</title>
        <authorList>
            <person name="Hu J."/>
        </authorList>
    </citation>
    <scope>NUCLEOTIDE SEQUENCE [LARGE SCALE GENOMIC DNA]</scope>
    <source>
        <strain evidence="3">cv. HFTH1</strain>
        <tissue evidence="2">Young leaf</tissue>
    </source>
</reference>
<feature type="compositionally biased region" description="Basic and acidic residues" evidence="1">
    <location>
        <begin position="59"/>
        <end position="70"/>
    </location>
</feature>